<dbReference type="PANTHER" id="PTHR46836">
    <property type="entry name" value="AFADIN"/>
    <property type="match status" value="1"/>
</dbReference>
<dbReference type="InterPro" id="IPR032795">
    <property type="entry name" value="DUF3741-assoc"/>
</dbReference>
<proteinExistence type="predicted"/>
<evidence type="ECO:0000259" key="4">
    <source>
        <dbReference type="Pfam" id="PF14383"/>
    </source>
</evidence>
<name>A0AAV5KZA4_9ROSI</name>
<feature type="domain" description="DUF3741" evidence="4">
    <location>
        <begin position="92"/>
        <end position="114"/>
    </location>
</feature>
<dbReference type="PANTHER" id="PTHR46836:SF8">
    <property type="entry name" value="AFADIN"/>
    <property type="match status" value="1"/>
</dbReference>
<gene>
    <name evidence="5" type="ORF">SLEP1_g38930</name>
</gene>
<organism evidence="5 6">
    <name type="scientific">Rubroshorea leprosula</name>
    <dbReference type="NCBI Taxonomy" id="152421"/>
    <lineage>
        <taxon>Eukaryota</taxon>
        <taxon>Viridiplantae</taxon>
        <taxon>Streptophyta</taxon>
        <taxon>Embryophyta</taxon>
        <taxon>Tracheophyta</taxon>
        <taxon>Spermatophyta</taxon>
        <taxon>Magnoliopsida</taxon>
        <taxon>eudicotyledons</taxon>
        <taxon>Gunneridae</taxon>
        <taxon>Pentapetalae</taxon>
        <taxon>rosids</taxon>
        <taxon>malvids</taxon>
        <taxon>Malvales</taxon>
        <taxon>Dipterocarpaceae</taxon>
        <taxon>Rubroshorea</taxon>
    </lineage>
</organism>
<accession>A0AAV5KZA4</accession>
<sequence>MDAFRKRRSKIAGVARHPSSTDLLASNFPASLRGNRQVQKQRNFLKLASDSSSCSSDTTEEDSFMVDLRWRSSRKSFAMPMKKLLAEEMSKENESRRRSPSVIARLMGLDGLPPLQYSHKQQKGSFEDGQQKAQKNCTFSSRRSSRKNSKDEQDFKDVFEVTDSKKVESTSYSSQETGNSNHAESEMAFIRHKFMDVKRFSTDENLQHSKEFDDALEVLDSNKDLLLKFLQQPDSLFTKHLHDLQNCSPESHCGHISAMKFSHSPNHENISLGQKLSHTLINENSSLSQRTDRESRWKNHGNFPQNHQADILSHPCAVQNHPKTSKVRVEEKKELASLPTRIVVLKPNLDRSYNAARISSSASPSHHQPSDCKTNTEIVGLKNREVEVWGKKRVSDDLGILRPNSWESREIAKEIARKMRNTSSNGSVKFSTAKLRGYAGDESSCDISGSESANDSDVTTVTSRENSDRNNRHRSPSSHSSESPVSREAKKRLSERWKMTCRSQEICVTSRGRTLGDMLAKPDREVKPAKFSGMIEEGSHRFGSDDGSWLCGEPLGISSRDGWKDECLSKLSRSRSLPASADFGNPGTSLHRGIFCGDKYVVPRDGRNRDRNKAVKGNFSLREGSLSKNSRAGVKKSQFLSTDNNEKNDTPPEVDLPSFMVESNLEEDGQPAQNPVVSEASTSTVTVTSSFHENEENVNNQNMAALSEPIHLELSASSSVNGDFSTGDLDTLASQDILDGLHEGAPSHHPEPQLQSHTSSREADQPSPVSVIEAPFVDDLSSGSECFESLSADLHGLRTQLKLLKLESEAYAEGSMLVSSDDDADEVSSRFAYDRGILRAEENLESSYITDVLIDSGISGTDPDTFMVAWYSPDCPVNPFLFEELEKKYCNLTSWSRAERKLIFDRLNSKLLEMNQQIADQHPWVKPARRIHPNLNKRGLEDSLCKLLVGQDKKVKKDATDKVLGSESEWLELGHDIDDIGREIERLLIDELVAEVAAM</sequence>
<feature type="compositionally biased region" description="Polar residues" evidence="1">
    <location>
        <begin position="445"/>
        <end position="464"/>
    </location>
</feature>
<dbReference type="InterPro" id="IPR022212">
    <property type="entry name" value="DUF3741"/>
</dbReference>
<reference evidence="5 6" key="1">
    <citation type="journal article" date="2021" name="Commun. Biol.">
        <title>The genome of Shorea leprosula (Dipterocarpaceae) highlights the ecological relevance of drought in aseasonal tropical rainforests.</title>
        <authorList>
            <person name="Ng K.K.S."/>
            <person name="Kobayashi M.J."/>
            <person name="Fawcett J.A."/>
            <person name="Hatakeyama M."/>
            <person name="Paape T."/>
            <person name="Ng C.H."/>
            <person name="Ang C.C."/>
            <person name="Tnah L.H."/>
            <person name="Lee C.T."/>
            <person name="Nishiyama T."/>
            <person name="Sese J."/>
            <person name="O'Brien M.J."/>
            <person name="Copetti D."/>
            <person name="Mohd Noor M.I."/>
            <person name="Ong R.C."/>
            <person name="Putra M."/>
            <person name="Sireger I.Z."/>
            <person name="Indrioko S."/>
            <person name="Kosugi Y."/>
            <person name="Izuno A."/>
            <person name="Isagi Y."/>
            <person name="Lee S.L."/>
            <person name="Shimizu K.K."/>
        </authorList>
    </citation>
    <scope>NUCLEOTIDE SEQUENCE [LARGE SCALE GENOMIC DNA]</scope>
    <source>
        <strain evidence="5">214</strain>
    </source>
</reference>
<dbReference type="Proteomes" id="UP001054252">
    <property type="component" value="Unassembled WGS sequence"/>
</dbReference>
<comment type="caution">
    <text evidence="5">The sequence shown here is derived from an EMBL/GenBank/DDBJ whole genome shotgun (WGS) entry which is preliminary data.</text>
</comment>
<feature type="domain" description="DUF3741" evidence="2">
    <location>
        <begin position="191"/>
        <end position="235"/>
    </location>
</feature>
<dbReference type="InterPro" id="IPR025486">
    <property type="entry name" value="DUF4378"/>
</dbReference>
<feature type="region of interest" description="Disordered" evidence="1">
    <location>
        <begin position="113"/>
        <end position="156"/>
    </location>
</feature>
<evidence type="ECO:0008006" key="7">
    <source>
        <dbReference type="Google" id="ProtNLM"/>
    </source>
</evidence>
<protein>
    <recommendedName>
        <fullName evidence="7">DUF4378 domain-containing protein</fullName>
    </recommendedName>
</protein>
<evidence type="ECO:0000313" key="5">
    <source>
        <dbReference type="EMBL" id="GKV30069.1"/>
    </source>
</evidence>
<dbReference type="Pfam" id="PF14309">
    <property type="entry name" value="DUF4378"/>
    <property type="match status" value="1"/>
</dbReference>
<evidence type="ECO:0000256" key="1">
    <source>
        <dbReference type="SAM" id="MobiDB-lite"/>
    </source>
</evidence>
<feature type="compositionally biased region" description="Basic and acidic residues" evidence="1">
    <location>
        <begin position="485"/>
        <end position="495"/>
    </location>
</feature>
<dbReference type="Pfam" id="PF14383">
    <property type="entry name" value="VARLMGL"/>
    <property type="match status" value="1"/>
</dbReference>
<feature type="region of interest" description="Disordered" evidence="1">
    <location>
        <begin position="439"/>
        <end position="495"/>
    </location>
</feature>
<feature type="compositionally biased region" description="Basic and acidic residues" evidence="1">
    <location>
        <begin position="740"/>
        <end position="751"/>
    </location>
</feature>
<feature type="region of interest" description="Disordered" evidence="1">
    <location>
        <begin position="740"/>
        <end position="767"/>
    </location>
</feature>
<dbReference type="Pfam" id="PF12552">
    <property type="entry name" value="DUF3741"/>
    <property type="match status" value="1"/>
</dbReference>
<feature type="domain" description="DUF4378" evidence="3">
    <location>
        <begin position="846"/>
        <end position="995"/>
    </location>
</feature>
<feature type="region of interest" description="Disordered" evidence="1">
    <location>
        <begin position="621"/>
        <end position="653"/>
    </location>
</feature>
<dbReference type="EMBL" id="BPVZ01000085">
    <property type="protein sequence ID" value="GKV30069.1"/>
    <property type="molecule type" value="Genomic_DNA"/>
</dbReference>
<evidence type="ECO:0000313" key="6">
    <source>
        <dbReference type="Proteomes" id="UP001054252"/>
    </source>
</evidence>
<dbReference type="AlphaFoldDB" id="A0AAV5KZA4"/>
<keyword evidence="6" id="KW-1185">Reference proteome</keyword>
<evidence type="ECO:0000259" key="2">
    <source>
        <dbReference type="Pfam" id="PF12552"/>
    </source>
</evidence>
<evidence type="ECO:0000259" key="3">
    <source>
        <dbReference type="Pfam" id="PF14309"/>
    </source>
</evidence>